<protein>
    <submittedName>
        <fullName evidence="3">Membrane protein</fullName>
    </submittedName>
</protein>
<dbReference type="CDD" id="cd02549">
    <property type="entry name" value="Peptidase_C39A"/>
    <property type="match status" value="1"/>
</dbReference>
<dbReference type="PROSITE" id="PS51318">
    <property type="entry name" value="TAT"/>
    <property type="match status" value="1"/>
</dbReference>
<reference evidence="3" key="1">
    <citation type="submission" date="2019-08" db="EMBL/GenBank/DDBJ databases">
        <title>Complete genome sequence of a mangrove-derived Streptomyces xiamenensis.</title>
        <authorList>
            <person name="Xu J."/>
        </authorList>
    </citation>
    <scope>NUCLEOTIDE SEQUENCE</scope>
    <source>
        <strain evidence="3">318</strain>
    </source>
</reference>
<dbReference type="Proteomes" id="UP000034034">
    <property type="component" value="Chromosome"/>
</dbReference>
<dbReference type="RefSeq" id="WP_030726975.1">
    <property type="nucleotide sequence ID" value="NZ_CP009922.3"/>
</dbReference>
<dbReference type="Gene3D" id="3.90.70.10">
    <property type="entry name" value="Cysteine proteinases"/>
    <property type="match status" value="1"/>
</dbReference>
<dbReference type="STRING" id="408015.SXIM_03080"/>
<sequence length="464" mass="49446">MTQTPRRTVLTAAAFAAVTAATAATAAAAVPGRRDAAEPDPAQAPTDALTVASSTIAYHAWTSASDWRSGTGRGTALVSGDRSGVLLRRSQGTVDYTDPHTGITSAWEHATWLSPEHRVRTPGSELIASWNADTPAGTFVRIEVRATYTDGTESPWYTLGVWASGDEDLRRTSLNGQRDGKSSVWTDTVAVDDTDGPLRIAGYRLRLTLHRKPGLTVSPVVWRVGAMVSDVPDRFEVPASTPGVAAGTELPVPPHSQNIHIGRYPEYNGGGQAWCSPTSATMILEYWGKGPGADDLAWVNPAYDDPQVCHAARFTFDYEYEGCGNWPFNTAYAASYPGMQGVVTRIASLADAETLIAAGIPLITSQSFYEAELDGSGYGTAGHLMTVVGFTADGDVVANDPASPSNAAVRRVYKRRQFENILLRTRRLDAGGVERGGSGGVVYLFFPARPTAAQRRALAAVGVR</sequence>
<dbReference type="AlphaFoldDB" id="A0A0F7FPH5"/>
<dbReference type="InterPro" id="IPR039563">
    <property type="entry name" value="Peptidase_C39_single_dom"/>
</dbReference>
<evidence type="ECO:0000313" key="4">
    <source>
        <dbReference type="Proteomes" id="UP000034034"/>
    </source>
</evidence>
<dbReference type="EMBL" id="CP009922">
    <property type="protein sequence ID" value="AKG41692.1"/>
    <property type="molecule type" value="Genomic_DNA"/>
</dbReference>
<dbReference type="PATRIC" id="fig|408015.6.peg.336"/>
<name>A0A0F7FPH5_9ACTN</name>
<gene>
    <name evidence="3" type="ORF">SXIM_03080</name>
</gene>
<dbReference type="InterPro" id="IPR039564">
    <property type="entry name" value="Peptidase_C39-like"/>
</dbReference>
<evidence type="ECO:0000259" key="2">
    <source>
        <dbReference type="Pfam" id="PF13529"/>
    </source>
</evidence>
<proteinExistence type="predicted"/>
<accession>A0A0F7FPH5</accession>
<keyword evidence="1" id="KW-0732">Signal</keyword>
<dbReference type="KEGG" id="sxi:SXIM_03080"/>
<feature type="chain" id="PRO_5002515670" evidence="1">
    <location>
        <begin position="24"/>
        <end position="464"/>
    </location>
</feature>
<dbReference type="InterPro" id="IPR006311">
    <property type="entry name" value="TAT_signal"/>
</dbReference>
<keyword evidence="4" id="KW-1185">Reference proteome</keyword>
<feature type="domain" description="Peptidase C39-like" evidence="2">
    <location>
        <begin position="251"/>
        <end position="402"/>
    </location>
</feature>
<feature type="signal peptide" evidence="1">
    <location>
        <begin position="1"/>
        <end position="23"/>
    </location>
</feature>
<evidence type="ECO:0000256" key="1">
    <source>
        <dbReference type="SAM" id="SignalP"/>
    </source>
</evidence>
<dbReference type="HOGENOM" id="CLU_054370_0_0_11"/>
<evidence type="ECO:0000313" key="3">
    <source>
        <dbReference type="EMBL" id="AKG41692.1"/>
    </source>
</evidence>
<dbReference type="Pfam" id="PF13529">
    <property type="entry name" value="Peptidase_C39_2"/>
    <property type="match status" value="1"/>
</dbReference>
<organism evidence="3 4">
    <name type="scientific">Streptomyces xiamenensis</name>
    <dbReference type="NCBI Taxonomy" id="408015"/>
    <lineage>
        <taxon>Bacteria</taxon>
        <taxon>Bacillati</taxon>
        <taxon>Actinomycetota</taxon>
        <taxon>Actinomycetes</taxon>
        <taxon>Kitasatosporales</taxon>
        <taxon>Streptomycetaceae</taxon>
        <taxon>Streptomyces</taxon>
    </lineage>
</organism>